<dbReference type="EMBL" id="QUNO01000014">
    <property type="protein sequence ID" value="REH38186.1"/>
    <property type="molecule type" value="Genomic_DNA"/>
</dbReference>
<sequence>MTGPVWIPSQAVADASNVERYRHWLSTHRGLDLTDYAALHAWSVAEPAQFWGSLWEYFDILGSPYEQVLASAAMPGARWFTGARLNYVDQVFRHVRDGVAIIDEPEPGQPGRQITWAELRRQVASVANTLRELGVAEGDRVVGYLPNIAEAVVAFLATASLGAIWSSCGQDYSAPAAVARLGQLAPKVLFTADGYRYNGREQDRREAISLLRREIPSLEATIAVSRLGLELDGVTPWSADGDFPLEPAAVPFDHPLWVLFSSGTTGKPKGIVHGHGGVVIEHVKALSLHLDLGPSDTFFWYTSPSWMMWNYQVAGLLVGATIVCHDGNPGYPTPGALWELAARLDVTVLGTSPAYLQASEKAGVHPSLPKLRTLGATGSVVPPAAYRWVATELGSHVALASTSGGTDVVTAFAGAVPTVPIWTGEMSAPCLGVALAAWDAHGRALVDEVGELVVTQPMPSMPLSFWDDPDGHRYHDAYFAVYPGVWRHGDWITMTSHGTVVVHGRSDSTLNRNGVRMGSADIYAVVEKLPEIVESLVIGAEQDDGGYWMPLFVVLADGVELTDDLKTRIAAAIRQDASPRHVPDEIIAVPGVPHTRTGKKLEVPVKRLLQGAATADVVDPQSVDDAGLLDVFADLSSRRSRRRP</sequence>
<keyword evidence="2" id="KW-0436">Ligase</keyword>
<dbReference type="InterPro" id="IPR032387">
    <property type="entry name" value="ACAS_N"/>
</dbReference>
<dbReference type="PANTHER" id="PTHR42921:SF1">
    <property type="entry name" value="ACETOACETYL-COA SYNTHETASE"/>
    <property type="match status" value="1"/>
</dbReference>
<evidence type="ECO:0000256" key="2">
    <source>
        <dbReference type="ARBA" id="ARBA00022598"/>
    </source>
</evidence>
<reference evidence="8 9" key="1">
    <citation type="submission" date="2018-08" db="EMBL/GenBank/DDBJ databases">
        <title>Genomic Encyclopedia of Archaeal and Bacterial Type Strains, Phase II (KMG-II): from individual species to whole genera.</title>
        <authorList>
            <person name="Goeker M."/>
        </authorList>
    </citation>
    <scope>NUCLEOTIDE SEQUENCE [LARGE SCALE GENOMIC DNA]</scope>
    <source>
        <strain evidence="8 9">DSM 45791</strain>
    </source>
</reference>
<evidence type="ECO:0000313" key="9">
    <source>
        <dbReference type="Proteomes" id="UP000256269"/>
    </source>
</evidence>
<dbReference type="InterPro" id="IPR000873">
    <property type="entry name" value="AMP-dep_synth/lig_dom"/>
</dbReference>
<dbReference type="InterPro" id="IPR025110">
    <property type="entry name" value="AMP-bd_C"/>
</dbReference>
<dbReference type="InterPro" id="IPR045851">
    <property type="entry name" value="AMP-bd_C_sf"/>
</dbReference>
<feature type="domain" description="AMP-dependent synthetase/ligase" evidence="5">
    <location>
        <begin position="96"/>
        <end position="457"/>
    </location>
</feature>
<organism evidence="8 9">
    <name type="scientific">Kutzneria buriramensis</name>
    <dbReference type="NCBI Taxonomy" id="1045776"/>
    <lineage>
        <taxon>Bacteria</taxon>
        <taxon>Bacillati</taxon>
        <taxon>Actinomycetota</taxon>
        <taxon>Actinomycetes</taxon>
        <taxon>Pseudonocardiales</taxon>
        <taxon>Pseudonocardiaceae</taxon>
        <taxon>Kutzneria</taxon>
    </lineage>
</organism>
<dbReference type="NCBIfam" id="TIGR01217">
    <property type="entry name" value="ac_ac_CoA_syn"/>
    <property type="match status" value="1"/>
</dbReference>
<dbReference type="GO" id="GO:0006629">
    <property type="term" value="P:lipid metabolic process"/>
    <property type="evidence" value="ECO:0007669"/>
    <property type="project" value="InterPro"/>
</dbReference>
<comment type="caution">
    <text evidence="8">The sequence shown here is derived from an EMBL/GenBank/DDBJ whole genome shotgun (WGS) entry which is preliminary data.</text>
</comment>
<name>A0A3E0H535_9PSEU</name>
<comment type="similarity">
    <text evidence="1">Belongs to the ATP-dependent AMP-binding enzyme family.</text>
</comment>
<dbReference type="Gene3D" id="3.30.300.30">
    <property type="match status" value="1"/>
</dbReference>
<dbReference type="GO" id="GO:0005524">
    <property type="term" value="F:ATP binding"/>
    <property type="evidence" value="ECO:0007669"/>
    <property type="project" value="UniProtKB-KW"/>
</dbReference>
<dbReference type="Pfam" id="PF13193">
    <property type="entry name" value="AMP-binding_C"/>
    <property type="match status" value="1"/>
</dbReference>
<evidence type="ECO:0000259" key="6">
    <source>
        <dbReference type="Pfam" id="PF13193"/>
    </source>
</evidence>
<dbReference type="InterPro" id="IPR005914">
    <property type="entry name" value="Acac_CoA_synth"/>
</dbReference>
<evidence type="ECO:0000256" key="3">
    <source>
        <dbReference type="ARBA" id="ARBA00022741"/>
    </source>
</evidence>
<dbReference type="AlphaFoldDB" id="A0A3E0H535"/>
<feature type="domain" description="AMP-binding enzyme C-terminal" evidence="6">
    <location>
        <begin position="525"/>
        <end position="599"/>
    </location>
</feature>
<feature type="domain" description="Acetyl-coenzyme A synthetase N-terminal" evidence="7">
    <location>
        <begin position="36"/>
        <end position="88"/>
    </location>
</feature>
<dbReference type="NCBIfam" id="NF002937">
    <property type="entry name" value="PRK03584.1"/>
    <property type="match status" value="1"/>
</dbReference>
<keyword evidence="3" id="KW-0547">Nucleotide-binding</keyword>
<dbReference type="Proteomes" id="UP000256269">
    <property type="component" value="Unassembled WGS sequence"/>
</dbReference>
<dbReference type="PROSITE" id="PS00455">
    <property type="entry name" value="AMP_BINDING"/>
    <property type="match status" value="1"/>
</dbReference>
<dbReference type="InterPro" id="IPR020845">
    <property type="entry name" value="AMP-binding_CS"/>
</dbReference>
<evidence type="ECO:0000259" key="7">
    <source>
        <dbReference type="Pfam" id="PF16177"/>
    </source>
</evidence>
<protein>
    <submittedName>
        <fullName evidence="8">Acetoacetyl-CoA synthetase</fullName>
    </submittedName>
</protein>
<evidence type="ECO:0000259" key="5">
    <source>
        <dbReference type="Pfam" id="PF00501"/>
    </source>
</evidence>
<gene>
    <name evidence="8" type="ORF">BCF44_114211</name>
</gene>
<dbReference type="Pfam" id="PF16177">
    <property type="entry name" value="ACAS_N"/>
    <property type="match status" value="1"/>
</dbReference>
<evidence type="ECO:0000313" key="8">
    <source>
        <dbReference type="EMBL" id="REH38186.1"/>
    </source>
</evidence>
<dbReference type="GO" id="GO:0030729">
    <property type="term" value="F:acetoacetate-CoA ligase activity"/>
    <property type="evidence" value="ECO:0007669"/>
    <property type="project" value="InterPro"/>
</dbReference>
<dbReference type="Pfam" id="PF00501">
    <property type="entry name" value="AMP-binding"/>
    <property type="match status" value="1"/>
</dbReference>
<keyword evidence="4" id="KW-0067">ATP-binding</keyword>
<accession>A0A3E0H535</accession>
<keyword evidence="9" id="KW-1185">Reference proteome</keyword>
<dbReference type="Gene3D" id="3.40.50.12780">
    <property type="entry name" value="N-terminal domain of ligase-like"/>
    <property type="match status" value="1"/>
</dbReference>
<proteinExistence type="inferred from homology"/>
<dbReference type="InterPro" id="IPR042099">
    <property type="entry name" value="ANL_N_sf"/>
</dbReference>
<dbReference type="OrthoDB" id="9803968at2"/>
<evidence type="ECO:0000256" key="1">
    <source>
        <dbReference type="ARBA" id="ARBA00006432"/>
    </source>
</evidence>
<evidence type="ECO:0000256" key="4">
    <source>
        <dbReference type="ARBA" id="ARBA00022840"/>
    </source>
</evidence>
<dbReference type="PANTHER" id="PTHR42921">
    <property type="entry name" value="ACETOACETYL-COA SYNTHETASE"/>
    <property type="match status" value="1"/>
</dbReference>
<dbReference type="SUPFAM" id="SSF56801">
    <property type="entry name" value="Acetyl-CoA synthetase-like"/>
    <property type="match status" value="1"/>
</dbReference>
<dbReference type="RefSeq" id="WP_116179034.1">
    <property type="nucleotide sequence ID" value="NZ_CP144375.1"/>
</dbReference>